<protein>
    <submittedName>
        <fullName evidence="2">TIGR01906 family membrane protein</fullName>
    </submittedName>
</protein>
<proteinExistence type="predicted"/>
<feature type="transmembrane region" description="Helical" evidence="1">
    <location>
        <begin position="95"/>
        <end position="113"/>
    </location>
</feature>
<dbReference type="RefSeq" id="WP_252780672.1">
    <property type="nucleotide sequence ID" value="NZ_CP097478.1"/>
</dbReference>
<dbReference type="EMBL" id="CP097478">
    <property type="protein sequence ID" value="USS93794.1"/>
    <property type="molecule type" value="Genomic_DNA"/>
</dbReference>
<sequence>MIGKFEVRLVLSYGLLLLWLLSGAGLVGINSGWLYRICVVALRLPQHYHVALPLLQHNFHQMIQYLQFPRQSTLQLAGYRLSPAARTHFQDVKRLVLSVEMVFLATSGWLLWATLYQRLSRQIWRLEAFITKTLIIIGILVVLLLIDFQAWFIYFHRLVFRNQDWIFNPRVDPIINVLPEQYFAAACGLMLGTLVLALLGLLLIGHYQLKKARP</sequence>
<dbReference type="Pfam" id="PF07314">
    <property type="entry name" value="Lit"/>
    <property type="match status" value="1"/>
</dbReference>
<dbReference type="Proteomes" id="UP001057532">
    <property type="component" value="Chromosome"/>
</dbReference>
<feature type="transmembrane region" description="Helical" evidence="1">
    <location>
        <begin position="182"/>
        <end position="204"/>
    </location>
</feature>
<evidence type="ECO:0000256" key="1">
    <source>
        <dbReference type="SAM" id="Phobius"/>
    </source>
</evidence>
<feature type="transmembrane region" description="Helical" evidence="1">
    <location>
        <begin position="134"/>
        <end position="155"/>
    </location>
</feature>
<dbReference type="NCBIfam" id="TIGR01906">
    <property type="entry name" value="integ_TIGR01906"/>
    <property type="match status" value="1"/>
</dbReference>
<evidence type="ECO:0000313" key="2">
    <source>
        <dbReference type="EMBL" id="USS93794.1"/>
    </source>
</evidence>
<keyword evidence="1" id="KW-1133">Transmembrane helix</keyword>
<evidence type="ECO:0000313" key="3">
    <source>
        <dbReference type="Proteomes" id="UP001057532"/>
    </source>
</evidence>
<keyword evidence="1" id="KW-0472">Membrane</keyword>
<reference evidence="2" key="1">
    <citation type="submission" date="2022-05" db="EMBL/GenBank/DDBJ databases">
        <authorList>
            <person name="Oliphant S.A."/>
            <person name="Watson-Haigh N.S."/>
            <person name="Sumby K.M."/>
            <person name="Gardner J.M."/>
            <person name="Jiranek V."/>
        </authorList>
    </citation>
    <scope>NUCLEOTIDE SEQUENCE</scope>
    <source>
        <strain evidence="2">Ru20-1</strain>
    </source>
</reference>
<dbReference type="InterPro" id="IPR010178">
    <property type="entry name" value="Lit"/>
</dbReference>
<accession>A0ABY5C6W3</accession>
<feature type="transmembrane region" description="Helical" evidence="1">
    <location>
        <begin position="12"/>
        <end position="35"/>
    </location>
</feature>
<keyword evidence="3" id="KW-1185">Reference proteome</keyword>
<gene>
    <name evidence="2" type="ORF">M8332_02800</name>
</gene>
<keyword evidence="1" id="KW-0812">Transmembrane</keyword>
<name>A0ABY5C6W3_9LACO</name>
<organism evidence="2 3">
    <name type="scientific">Fructilactobacillus ixorae</name>
    <dbReference type="NCBI Taxonomy" id="1750535"/>
    <lineage>
        <taxon>Bacteria</taxon>
        <taxon>Bacillati</taxon>
        <taxon>Bacillota</taxon>
        <taxon>Bacilli</taxon>
        <taxon>Lactobacillales</taxon>
        <taxon>Lactobacillaceae</taxon>
        <taxon>Fructilactobacillus</taxon>
    </lineage>
</organism>